<dbReference type="Proteomes" id="UP000253090">
    <property type="component" value="Unassembled WGS sequence"/>
</dbReference>
<protein>
    <recommendedName>
        <fullName evidence="4">Aminoglycoside N(3)-acetyltransferase</fullName>
        <ecNumber evidence="4">2.3.1.-</ecNumber>
    </recommendedName>
</protein>
<comment type="similarity">
    <text evidence="1 4">Belongs to the antibiotic N-acetyltransferase family.</text>
</comment>
<dbReference type="OrthoDB" id="7330654at2"/>
<dbReference type="SUPFAM" id="SSF110710">
    <property type="entry name" value="TTHA0583/YokD-like"/>
    <property type="match status" value="1"/>
</dbReference>
<dbReference type="PANTHER" id="PTHR11104:SF0">
    <property type="entry name" value="SPBETA PROPHAGE-DERIVED AMINOGLYCOSIDE N(3')-ACETYLTRANSFERASE-LIKE PROTEIN YOKD"/>
    <property type="match status" value="1"/>
</dbReference>
<dbReference type="Pfam" id="PF02522">
    <property type="entry name" value="Antibiotic_NAT"/>
    <property type="match status" value="1"/>
</dbReference>
<keyword evidence="4" id="KW-0046">Antibiotic resistance</keyword>
<accession>A0A369BG33</accession>
<dbReference type="RefSeq" id="WP_114496583.1">
    <property type="nucleotide sequence ID" value="NZ_QPJW01000003.1"/>
</dbReference>
<comment type="catalytic activity">
    <reaction evidence="4">
        <text>a 2-deoxystreptamine antibiotic + acetyl-CoA = an N(3)-acetyl-2-deoxystreptamine antibiotic + CoA + H(+)</text>
        <dbReference type="Rhea" id="RHEA:12665"/>
        <dbReference type="ChEBI" id="CHEBI:15378"/>
        <dbReference type="ChEBI" id="CHEBI:57287"/>
        <dbReference type="ChEBI" id="CHEBI:57288"/>
        <dbReference type="ChEBI" id="CHEBI:57921"/>
        <dbReference type="ChEBI" id="CHEBI:77452"/>
        <dbReference type="EC" id="2.3.1.81"/>
    </reaction>
</comment>
<dbReference type="EMBL" id="QPJW01000003">
    <property type="protein sequence ID" value="RCX20510.1"/>
    <property type="molecule type" value="Genomic_DNA"/>
</dbReference>
<evidence type="ECO:0000256" key="1">
    <source>
        <dbReference type="ARBA" id="ARBA00006383"/>
    </source>
</evidence>
<dbReference type="GO" id="GO:0046353">
    <property type="term" value="F:aminoglycoside 3-N-acetyltransferase activity"/>
    <property type="evidence" value="ECO:0007669"/>
    <property type="project" value="UniProtKB-EC"/>
</dbReference>
<dbReference type="InterPro" id="IPR028345">
    <property type="entry name" value="Antibiotic_NAT-like"/>
</dbReference>
<proteinExistence type="inferred from homology"/>
<evidence type="ECO:0000256" key="2">
    <source>
        <dbReference type="ARBA" id="ARBA00022679"/>
    </source>
</evidence>
<keyword evidence="6" id="KW-1185">Reference proteome</keyword>
<dbReference type="GO" id="GO:0046677">
    <property type="term" value="P:response to antibiotic"/>
    <property type="evidence" value="ECO:0007669"/>
    <property type="project" value="UniProtKB-KW"/>
</dbReference>
<dbReference type="EC" id="2.3.1.-" evidence="4"/>
<sequence>MEEIQGTLITVATLREDLAALGVREGMTLLVHSSFNALGKWVAGGPVAMILALEEVLGPAGTMVVPTHSNDLSDPSGWENPPVPAEWWDTIREQMPAYDPDLTPLWHMGIIPELFRKQGGVKRSGHPHVSFAARGANADLITGEHGLDFGLGERSPLARIYDAEGWVLLLGVGHANNTSIHLAEYRADYPGKKEIVSKAPMIVKGRRQWAEFRDIETDSGDFEQIGADFERDAGKVLRGNIAGAAAMLMPQKALVDYAAGWMKLNRSIEDPHA</sequence>
<dbReference type="AlphaFoldDB" id="A0A369BG33"/>
<comment type="caution">
    <text evidence="5">The sequence shown here is derived from an EMBL/GenBank/DDBJ whole genome shotgun (WGS) entry which is preliminary data.</text>
</comment>
<evidence type="ECO:0000256" key="4">
    <source>
        <dbReference type="RuleBase" id="RU365031"/>
    </source>
</evidence>
<evidence type="ECO:0000313" key="6">
    <source>
        <dbReference type="Proteomes" id="UP000253090"/>
    </source>
</evidence>
<dbReference type="InterPro" id="IPR003679">
    <property type="entry name" value="Amioglycoside_AcTrfase"/>
</dbReference>
<evidence type="ECO:0000313" key="5">
    <source>
        <dbReference type="EMBL" id="RCX20510.1"/>
    </source>
</evidence>
<gene>
    <name evidence="5" type="ORF">DFP94_103241</name>
</gene>
<dbReference type="PANTHER" id="PTHR11104">
    <property type="entry name" value="AMINOGLYCOSIDE N3-ACETYLTRANSFERASE"/>
    <property type="match status" value="1"/>
</dbReference>
<keyword evidence="2 4" id="KW-0808">Transferase</keyword>
<organism evidence="5 6">
    <name type="scientific">Fontibacillus phaseoli</name>
    <dbReference type="NCBI Taxonomy" id="1416533"/>
    <lineage>
        <taxon>Bacteria</taxon>
        <taxon>Bacillati</taxon>
        <taxon>Bacillota</taxon>
        <taxon>Bacilli</taxon>
        <taxon>Bacillales</taxon>
        <taxon>Paenibacillaceae</taxon>
        <taxon>Fontibacillus</taxon>
    </lineage>
</organism>
<name>A0A369BG33_9BACL</name>
<evidence type="ECO:0000256" key="3">
    <source>
        <dbReference type="ARBA" id="ARBA00023315"/>
    </source>
</evidence>
<reference evidence="5 6" key="1">
    <citation type="submission" date="2018-07" db="EMBL/GenBank/DDBJ databases">
        <title>Genomic Encyclopedia of Type Strains, Phase III (KMG-III): the genomes of soil and plant-associated and newly described type strains.</title>
        <authorList>
            <person name="Whitman W."/>
        </authorList>
    </citation>
    <scope>NUCLEOTIDE SEQUENCE [LARGE SCALE GENOMIC DNA]</scope>
    <source>
        <strain evidence="5 6">CECT 8333</strain>
    </source>
</reference>
<keyword evidence="3 4" id="KW-0012">Acyltransferase</keyword>